<evidence type="ECO:0000313" key="3">
    <source>
        <dbReference type="EMBL" id="CAB4334341.1"/>
    </source>
</evidence>
<keyword evidence="1" id="KW-0812">Transmembrane</keyword>
<dbReference type="Gene3D" id="3.40.50.1820">
    <property type="entry name" value="alpha/beta hydrolase"/>
    <property type="match status" value="1"/>
</dbReference>
<gene>
    <name evidence="3" type="ORF">UFOPK4171_00245</name>
</gene>
<dbReference type="SUPFAM" id="SSF53474">
    <property type="entry name" value="alpha/beta-Hydrolases"/>
    <property type="match status" value="1"/>
</dbReference>
<keyword evidence="1" id="KW-0472">Membrane</keyword>
<evidence type="ECO:0000259" key="2">
    <source>
        <dbReference type="Pfam" id="PF12146"/>
    </source>
</evidence>
<feature type="domain" description="Serine aminopeptidase S33" evidence="2">
    <location>
        <begin position="23"/>
        <end position="234"/>
    </location>
</feature>
<organism evidence="3">
    <name type="scientific">freshwater metagenome</name>
    <dbReference type="NCBI Taxonomy" id="449393"/>
    <lineage>
        <taxon>unclassified sequences</taxon>
        <taxon>metagenomes</taxon>
        <taxon>ecological metagenomes</taxon>
    </lineage>
</organism>
<evidence type="ECO:0000256" key="1">
    <source>
        <dbReference type="SAM" id="Phobius"/>
    </source>
</evidence>
<proteinExistence type="predicted"/>
<feature type="transmembrane region" description="Helical" evidence="1">
    <location>
        <begin position="342"/>
        <end position="359"/>
    </location>
</feature>
<dbReference type="EMBL" id="CAESAM010000012">
    <property type="protein sequence ID" value="CAB4334341.1"/>
    <property type="molecule type" value="Genomic_DNA"/>
</dbReference>
<dbReference type="InterPro" id="IPR051044">
    <property type="entry name" value="MAG_DAG_Lipase"/>
</dbReference>
<feature type="transmembrane region" description="Helical" evidence="1">
    <location>
        <begin position="318"/>
        <end position="336"/>
    </location>
</feature>
<dbReference type="Pfam" id="PF12146">
    <property type="entry name" value="Hydrolase_4"/>
    <property type="match status" value="1"/>
</dbReference>
<accession>A0A6J5YVL1</accession>
<dbReference type="InterPro" id="IPR029058">
    <property type="entry name" value="AB_hydrolase_fold"/>
</dbReference>
<dbReference type="PANTHER" id="PTHR11614">
    <property type="entry name" value="PHOSPHOLIPASE-RELATED"/>
    <property type="match status" value="1"/>
</dbReference>
<protein>
    <submittedName>
        <fullName evidence="3">Unannotated protein</fullName>
    </submittedName>
</protein>
<keyword evidence="1" id="KW-1133">Transmembrane helix</keyword>
<dbReference type="AlphaFoldDB" id="A0A6J5YVL1"/>
<name>A0A6J5YVL1_9ZZZZ</name>
<dbReference type="InterPro" id="IPR022742">
    <property type="entry name" value="Hydrolase_4"/>
</dbReference>
<sequence length="374" mass="42030">MNTIPNSEGLVLPGEKYGGKIGVLVIHGFTGSPVSIAPWAKYLNQQGYTVHAPRLPGHGTNWQEMNETTWPDWYRCVEDSYISLKDKCDRVFVAGFSMGGALALKLCQIRGAEIEGLLLVNPSIHDKRFQLKFTPILKYFIPSIKGRRVSDVAKPNPPKHSYGRTPLKALDSLRKLWKLVERDLYLVDLPVMVGYSINDHVVDPENSDTVIENIYSVDIREVIFEKSFHNVALDYEVELLNEQSKIFIEEVLSGQIDRGSDFAERELIDAEFDSIVSGLSLDESTPTTYLDELDNFADQNRFTPPNPRWPKFDQTQRAGFIAIGAGLTYLVINRFTSFDIAGIWPGLISICGGVATLIWRTARPDNDFDEGVTL</sequence>
<reference evidence="3" key="1">
    <citation type="submission" date="2020-05" db="EMBL/GenBank/DDBJ databases">
        <authorList>
            <person name="Chiriac C."/>
            <person name="Salcher M."/>
            <person name="Ghai R."/>
            <person name="Kavagutti S V."/>
        </authorList>
    </citation>
    <scope>NUCLEOTIDE SEQUENCE</scope>
</reference>